<gene>
    <name evidence="2" type="ORF">CSOJ01_04460</name>
</gene>
<keyword evidence="3" id="KW-1185">Reference proteome</keyword>
<dbReference type="GO" id="GO:0031505">
    <property type="term" value="P:fungal-type cell wall organization"/>
    <property type="evidence" value="ECO:0007669"/>
    <property type="project" value="TreeGrafter"/>
</dbReference>
<feature type="transmembrane region" description="Helical" evidence="1">
    <location>
        <begin position="259"/>
        <end position="279"/>
    </location>
</feature>
<dbReference type="Proteomes" id="UP000652219">
    <property type="component" value="Unassembled WGS sequence"/>
</dbReference>
<protein>
    <submittedName>
        <fullName evidence="2">Sur7 protein</fullName>
    </submittedName>
</protein>
<evidence type="ECO:0000256" key="1">
    <source>
        <dbReference type="SAM" id="Phobius"/>
    </source>
</evidence>
<dbReference type="GO" id="GO:0005886">
    <property type="term" value="C:plasma membrane"/>
    <property type="evidence" value="ECO:0007669"/>
    <property type="project" value="InterPro"/>
</dbReference>
<feature type="transmembrane region" description="Helical" evidence="1">
    <location>
        <begin position="6"/>
        <end position="25"/>
    </location>
</feature>
<feature type="transmembrane region" description="Helical" evidence="1">
    <location>
        <begin position="214"/>
        <end position="235"/>
    </location>
</feature>
<dbReference type="EMBL" id="WIGN01000050">
    <property type="protein sequence ID" value="KAF6813734.1"/>
    <property type="molecule type" value="Genomic_DNA"/>
</dbReference>
<name>A0A8H6JIC2_9PEZI</name>
<dbReference type="InterPro" id="IPR052413">
    <property type="entry name" value="SUR7_domain"/>
</dbReference>
<feature type="transmembrane region" description="Helical" evidence="1">
    <location>
        <begin position="175"/>
        <end position="202"/>
    </location>
</feature>
<evidence type="ECO:0000313" key="2">
    <source>
        <dbReference type="EMBL" id="KAF6813734.1"/>
    </source>
</evidence>
<dbReference type="GO" id="GO:0051285">
    <property type="term" value="C:cell cortex of cell tip"/>
    <property type="evidence" value="ECO:0007669"/>
    <property type="project" value="TreeGrafter"/>
</dbReference>
<keyword evidence="1" id="KW-0472">Membrane</keyword>
<reference evidence="2 3" key="1">
    <citation type="journal article" date="2020" name="Phytopathology">
        <title>Genome Sequence Resources of Colletotrichum truncatum, C. plurivorum, C. musicola, and C. sojae: Four Species Pathogenic to Soybean (Glycine max).</title>
        <authorList>
            <person name="Rogerio F."/>
            <person name="Boufleur T.R."/>
            <person name="Ciampi-Guillardi M."/>
            <person name="Sukno S.A."/>
            <person name="Thon M.R."/>
            <person name="Massola Junior N.S."/>
            <person name="Baroncelli R."/>
        </authorList>
    </citation>
    <scope>NUCLEOTIDE SEQUENCE [LARGE SCALE GENOMIC DNA]</scope>
    <source>
        <strain evidence="2 3">LFN0009</strain>
    </source>
</reference>
<keyword evidence="1" id="KW-0812">Transmembrane</keyword>
<proteinExistence type="predicted"/>
<dbReference type="AlphaFoldDB" id="A0A8H6JIC2"/>
<dbReference type="PANTHER" id="PTHR28019:SF7">
    <property type="entry name" value="SUR7 PROTEIN"/>
    <property type="match status" value="1"/>
</dbReference>
<evidence type="ECO:0000313" key="3">
    <source>
        <dbReference type="Proteomes" id="UP000652219"/>
    </source>
</evidence>
<comment type="caution">
    <text evidence="2">The sequence shown here is derived from an EMBL/GenBank/DDBJ whole genome shotgun (WGS) entry which is preliminary data.</text>
</comment>
<dbReference type="PANTHER" id="PTHR28019">
    <property type="entry name" value="CELL MEMBRANE PROTEIN YLR413W-RELATED"/>
    <property type="match status" value="1"/>
</dbReference>
<dbReference type="Pfam" id="PF06687">
    <property type="entry name" value="SUR7"/>
    <property type="match status" value="1"/>
</dbReference>
<dbReference type="InterPro" id="IPR009571">
    <property type="entry name" value="SUR7/Rim9-like_fungi"/>
</dbReference>
<keyword evidence="1" id="KW-1133">Transmembrane helix</keyword>
<accession>A0A8H6JIC2</accession>
<sequence length="306" mass="33430">MHFTAIVPLVLSMGAFVLSFLALFAGHKEGFMEDYDVVRLNMSRLGYNLLNTSSDGSSDSDSWLDRITDVARDGFSDLINDVGNDVADRLADELGISEWYSLHLMDVCQGDFAPNVTAPNAWLNVTECTQPRPGPNVNLTEMLDQELSIGPLRVSLADLSWPDDIEGTLDKVNKFLLAIFILYVIGIGFSGLSILGSLAAFFLGFRKLVTITNFVFTVLASIALLAGSLITTIGAKEGAKQINDIGDDIGISAEAGQKFMIISWVAFAVIAAAAVYWIAQFCVGRRSRSRAPRRTYTEKRHKQGSF</sequence>
<organism evidence="2 3">
    <name type="scientific">Colletotrichum sojae</name>
    <dbReference type="NCBI Taxonomy" id="2175907"/>
    <lineage>
        <taxon>Eukaryota</taxon>
        <taxon>Fungi</taxon>
        <taxon>Dikarya</taxon>
        <taxon>Ascomycota</taxon>
        <taxon>Pezizomycotina</taxon>
        <taxon>Sordariomycetes</taxon>
        <taxon>Hypocreomycetidae</taxon>
        <taxon>Glomerellales</taxon>
        <taxon>Glomerellaceae</taxon>
        <taxon>Colletotrichum</taxon>
        <taxon>Colletotrichum orchidearum species complex</taxon>
    </lineage>
</organism>